<evidence type="ECO:0000259" key="5">
    <source>
        <dbReference type="PROSITE" id="PS50893"/>
    </source>
</evidence>
<keyword evidence="1" id="KW-0813">Transport</keyword>
<dbReference type="InterPro" id="IPR032823">
    <property type="entry name" value="BCA_ABC_TP_C"/>
</dbReference>
<gene>
    <name evidence="6" type="ORF">GCM10023350_43100</name>
</gene>
<protein>
    <submittedName>
        <fullName evidence="6">ABC transporter ATP-binding protein</fullName>
    </submittedName>
</protein>
<keyword evidence="7" id="KW-1185">Reference proteome</keyword>
<evidence type="ECO:0000256" key="1">
    <source>
        <dbReference type="ARBA" id="ARBA00022448"/>
    </source>
</evidence>
<evidence type="ECO:0000256" key="4">
    <source>
        <dbReference type="SAM" id="MobiDB-lite"/>
    </source>
</evidence>
<evidence type="ECO:0000256" key="3">
    <source>
        <dbReference type="ARBA" id="ARBA00022840"/>
    </source>
</evidence>
<dbReference type="PANTHER" id="PTHR45772">
    <property type="entry name" value="CONSERVED COMPONENT OF ABC TRANSPORTER FOR NATURAL AMINO ACIDS-RELATED"/>
    <property type="match status" value="1"/>
</dbReference>
<proteinExistence type="predicted"/>
<dbReference type="PROSITE" id="PS00211">
    <property type="entry name" value="ABC_TRANSPORTER_1"/>
    <property type="match status" value="1"/>
</dbReference>
<organism evidence="6 7">
    <name type="scientific">Nocardioides endophyticus</name>
    <dbReference type="NCBI Taxonomy" id="1353775"/>
    <lineage>
        <taxon>Bacteria</taxon>
        <taxon>Bacillati</taxon>
        <taxon>Actinomycetota</taxon>
        <taxon>Actinomycetes</taxon>
        <taxon>Propionibacteriales</taxon>
        <taxon>Nocardioidaceae</taxon>
        <taxon>Nocardioides</taxon>
    </lineage>
</organism>
<dbReference type="Pfam" id="PF00005">
    <property type="entry name" value="ABC_tran"/>
    <property type="match status" value="1"/>
</dbReference>
<evidence type="ECO:0000313" key="6">
    <source>
        <dbReference type="EMBL" id="GAA4753214.1"/>
    </source>
</evidence>
<keyword evidence="2" id="KW-0547">Nucleotide-binding</keyword>
<dbReference type="InterPro" id="IPR027417">
    <property type="entry name" value="P-loop_NTPase"/>
</dbReference>
<feature type="domain" description="ABC transporter" evidence="5">
    <location>
        <begin position="13"/>
        <end position="261"/>
    </location>
</feature>
<evidence type="ECO:0000313" key="7">
    <source>
        <dbReference type="Proteomes" id="UP001499882"/>
    </source>
</evidence>
<accession>A0ABP8ZCR1</accession>
<feature type="compositionally biased region" description="Polar residues" evidence="4">
    <location>
        <begin position="267"/>
        <end position="284"/>
    </location>
</feature>
<dbReference type="SUPFAM" id="SSF52540">
    <property type="entry name" value="P-loop containing nucleoside triphosphate hydrolases"/>
    <property type="match status" value="1"/>
</dbReference>
<dbReference type="InterPro" id="IPR003439">
    <property type="entry name" value="ABC_transporter-like_ATP-bd"/>
</dbReference>
<keyword evidence="3 6" id="KW-0067">ATP-binding</keyword>
<dbReference type="PROSITE" id="PS50893">
    <property type="entry name" value="ABC_TRANSPORTER_2"/>
    <property type="match status" value="1"/>
</dbReference>
<dbReference type="CDD" id="cd03219">
    <property type="entry name" value="ABC_Mj1267_LivG_branched"/>
    <property type="match status" value="1"/>
</dbReference>
<dbReference type="InterPro" id="IPR017871">
    <property type="entry name" value="ABC_transporter-like_CS"/>
</dbReference>
<dbReference type="Gene3D" id="3.40.50.300">
    <property type="entry name" value="P-loop containing nucleotide triphosphate hydrolases"/>
    <property type="match status" value="1"/>
</dbReference>
<evidence type="ECO:0000256" key="2">
    <source>
        <dbReference type="ARBA" id="ARBA00022741"/>
    </source>
</evidence>
<name>A0ABP8ZCR1_9ACTN</name>
<dbReference type="EMBL" id="BAABKN010000028">
    <property type="protein sequence ID" value="GAA4753214.1"/>
    <property type="molecule type" value="Genomic_DNA"/>
</dbReference>
<comment type="caution">
    <text evidence="6">The sequence shown here is derived from an EMBL/GenBank/DDBJ whole genome shotgun (WGS) entry which is preliminary data.</text>
</comment>
<dbReference type="RefSeq" id="WP_345529109.1">
    <property type="nucleotide sequence ID" value="NZ_BAABKN010000028.1"/>
</dbReference>
<dbReference type="Pfam" id="PF12399">
    <property type="entry name" value="BCA_ABC_TP_C"/>
    <property type="match status" value="1"/>
</dbReference>
<dbReference type="PANTHER" id="PTHR45772:SF1">
    <property type="entry name" value="ABC TRANSPORTER ATP-BINDING PROTEIN"/>
    <property type="match status" value="1"/>
</dbReference>
<dbReference type="SMART" id="SM00382">
    <property type="entry name" value="AAA"/>
    <property type="match status" value="1"/>
</dbReference>
<sequence length="284" mass="30214">MTTPPLTHQPRKLSAEGITKTFGGVTAVSDVSFEVIPGTIHALIGPNGAGKSTCFNVLTGVYRPTAGTVRLGDEMLTDCRPHEVAKLGVGRTFQNIALAERLSVRDNLMLARHRLTRAGFVATGLGLPGARREQRRHLERVREIAEFVGVTHLLSQPTGTLSYGDQKRVELARALCIEPSVLLLDEPVAGLNASESRHMARQILDIRDQLGVSVLLVEHDMGLVMSIADRVTVLDFGRLIAEGTPAHVQQDPAVLSAYLGTAAGATSGDQSSAPLTSSTTGSTP</sequence>
<dbReference type="GO" id="GO:0005524">
    <property type="term" value="F:ATP binding"/>
    <property type="evidence" value="ECO:0007669"/>
    <property type="project" value="UniProtKB-KW"/>
</dbReference>
<dbReference type="InterPro" id="IPR003593">
    <property type="entry name" value="AAA+_ATPase"/>
</dbReference>
<dbReference type="Proteomes" id="UP001499882">
    <property type="component" value="Unassembled WGS sequence"/>
</dbReference>
<feature type="region of interest" description="Disordered" evidence="4">
    <location>
        <begin position="264"/>
        <end position="284"/>
    </location>
</feature>
<reference evidence="7" key="1">
    <citation type="journal article" date="2019" name="Int. J. Syst. Evol. Microbiol.">
        <title>The Global Catalogue of Microorganisms (GCM) 10K type strain sequencing project: providing services to taxonomists for standard genome sequencing and annotation.</title>
        <authorList>
            <consortium name="The Broad Institute Genomics Platform"/>
            <consortium name="The Broad Institute Genome Sequencing Center for Infectious Disease"/>
            <person name="Wu L."/>
            <person name="Ma J."/>
        </authorList>
    </citation>
    <scope>NUCLEOTIDE SEQUENCE [LARGE SCALE GENOMIC DNA]</scope>
    <source>
        <strain evidence="7">JCM 18532</strain>
    </source>
</reference>
<dbReference type="InterPro" id="IPR051120">
    <property type="entry name" value="ABC_AA/LPS_Transport"/>
</dbReference>